<dbReference type="GO" id="GO:0046872">
    <property type="term" value="F:metal ion binding"/>
    <property type="evidence" value="ECO:0007669"/>
    <property type="project" value="UniProtKB-KW"/>
</dbReference>
<evidence type="ECO:0000256" key="1">
    <source>
        <dbReference type="ARBA" id="ARBA00001947"/>
    </source>
</evidence>
<reference evidence="7 8" key="1">
    <citation type="journal article" date="2014" name="Int. J. Syst. Evol. Microbiol.">
        <title>Complete genome sequence of Corynebacterium casei LMG S-19264T (=DSM 44701T), isolated from a smear-ripened cheese.</title>
        <authorList>
            <consortium name="US DOE Joint Genome Institute (JGI-PGF)"/>
            <person name="Walter F."/>
            <person name="Albersmeier A."/>
            <person name="Kalinowski J."/>
            <person name="Ruckert C."/>
        </authorList>
    </citation>
    <scope>NUCLEOTIDE SEQUENCE [LARGE SCALE GENOMIC DNA]</scope>
    <source>
        <strain evidence="7 8">JCM 4677</strain>
    </source>
</reference>
<dbReference type="SUPFAM" id="SSF51735">
    <property type="entry name" value="NAD(P)-binding Rossmann-fold domains"/>
    <property type="match status" value="1"/>
</dbReference>
<evidence type="ECO:0000313" key="7">
    <source>
        <dbReference type="EMBL" id="BCL30476.1"/>
    </source>
</evidence>
<name>A0A7G1P9C5_9ACTN</name>
<dbReference type="InterPro" id="IPR013149">
    <property type="entry name" value="ADH-like_C"/>
</dbReference>
<evidence type="ECO:0000256" key="4">
    <source>
        <dbReference type="ARBA" id="ARBA00022833"/>
    </source>
</evidence>
<keyword evidence="8" id="KW-1185">Reference proteome</keyword>
<proteinExistence type="predicted"/>
<dbReference type="Proteomes" id="UP000516444">
    <property type="component" value="Chromosome"/>
</dbReference>
<dbReference type="Pfam" id="PF00107">
    <property type="entry name" value="ADH_zinc_N"/>
    <property type="match status" value="1"/>
</dbReference>
<dbReference type="AlphaFoldDB" id="A0A7G1P9C5"/>
<organism evidence="7 8">
    <name type="scientific">Streptomyces aurantiacus</name>
    <dbReference type="NCBI Taxonomy" id="47760"/>
    <lineage>
        <taxon>Bacteria</taxon>
        <taxon>Bacillati</taxon>
        <taxon>Actinomycetota</taxon>
        <taxon>Actinomycetes</taxon>
        <taxon>Kitasatosporales</taxon>
        <taxon>Streptomycetaceae</taxon>
        <taxon>Streptomyces</taxon>
        <taxon>Streptomyces aurantiacus group</taxon>
    </lineage>
</organism>
<protein>
    <recommendedName>
        <fullName evidence="2">alcohol dehydrogenase</fullName>
        <ecNumber evidence="2">1.1.1.1</ecNumber>
    </recommendedName>
</protein>
<dbReference type="EC" id="1.1.1.1" evidence="2"/>
<dbReference type="InterPro" id="IPR036291">
    <property type="entry name" value="NAD(P)-bd_dom_sf"/>
</dbReference>
<evidence type="ECO:0000256" key="3">
    <source>
        <dbReference type="ARBA" id="ARBA00022723"/>
    </source>
</evidence>
<dbReference type="PANTHER" id="PTHR42940">
    <property type="entry name" value="ALCOHOL DEHYDROGENASE 1-RELATED"/>
    <property type="match status" value="1"/>
</dbReference>
<dbReference type="Gene3D" id="3.40.50.720">
    <property type="entry name" value="NAD(P)-binding Rossmann-like Domain"/>
    <property type="match status" value="1"/>
</dbReference>
<evidence type="ECO:0000256" key="5">
    <source>
        <dbReference type="ARBA" id="ARBA00023002"/>
    </source>
</evidence>
<dbReference type="EMBL" id="AP023440">
    <property type="protein sequence ID" value="BCL30476.1"/>
    <property type="molecule type" value="Genomic_DNA"/>
</dbReference>
<sequence length="218" mass="23222">MKVSESITDEAAAALSMSAQSGYAMVRRLDPQPGQHVTVCGASSDVGLAALGALACRNIKVSVLDAAPEYAPLLRKLGVSQVLQSGKTGLDSAWSYAASIGGFDGVLDARSSIDLRPVELLGFSGRYVACGMRAEVPDDLATALPSVISKNITIIGNNLGIRADLADALQHVAEGRWEPVIDSVYTESQLTEFLEREFGTKNRIGRVIFRYPRSGNHE</sequence>
<dbReference type="GO" id="GO:0005737">
    <property type="term" value="C:cytoplasm"/>
    <property type="evidence" value="ECO:0007669"/>
    <property type="project" value="TreeGrafter"/>
</dbReference>
<evidence type="ECO:0000313" key="8">
    <source>
        <dbReference type="Proteomes" id="UP000516444"/>
    </source>
</evidence>
<keyword evidence="5" id="KW-0560">Oxidoreductase</keyword>
<dbReference type="GO" id="GO:0004022">
    <property type="term" value="F:alcohol dehydrogenase (NAD+) activity"/>
    <property type="evidence" value="ECO:0007669"/>
    <property type="project" value="UniProtKB-EC"/>
</dbReference>
<comment type="cofactor">
    <cofactor evidence="1">
        <name>Zn(2+)</name>
        <dbReference type="ChEBI" id="CHEBI:29105"/>
    </cofactor>
</comment>
<gene>
    <name evidence="7" type="ORF">GCM10017557_53350</name>
</gene>
<evidence type="ECO:0000259" key="6">
    <source>
        <dbReference type="Pfam" id="PF00107"/>
    </source>
</evidence>
<dbReference type="Gene3D" id="3.90.180.10">
    <property type="entry name" value="Medium-chain alcohol dehydrogenases, catalytic domain"/>
    <property type="match status" value="1"/>
</dbReference>
<accession>A0A7G1P9C5</accession>
<dbReference type="KEGG" id="sgm:GCM10017557_53350"/>
<evidence type="ECO:0000256" key="2">
    <source>
        <dbReference type="ARBA" id="ARBA00013190"/>
    </source>
</evidence>
<keyword evidence="3" id="KW-0479">Metal-binding</keyword>
<keyword evidence="4" id="KW-0862">Zinc</keyword>
<dbReference type="PANTHER" id="PTHR42940:SF8">
    <property type="entry name" value="VACUOLAR PROTEIN SORTING-ASSOCIATED PROTEIN 11"/>
    <property type="match status" value="1"/>
</dbReference>
<feature type="domain" description="Alcohol dehydrogenase-like C-terminal" evidence="6">
    <location>
        <begin position="46"/>
        <end position="173"/>
    </location>
</feature>